<dbReference type="Pfam" id="PF23247">
    <property type="entry name" value="LRR_RPS2"/>
    <property type="match status" value="3"/>
</dbReference>
<dbReference type="Gramene" id="PRQ36982">
    <property type="protein sequence ID" value="PRQ36982"/>
    <property type="gene ID" value="RchiOBHm_Chr4g0397551"/>
</dbReference>
<dbReference type="Pfam" id="PF23598">
    <property type="entry name" value="LRR_14"/>
    <property type="match status" value="1"/>
</dbReference>
<feature type="domain" description="Disease resistance protein At4g27190-like leucine-rich repeats" evidence="9">
    <location>
        <begin position="775"/>
        <end position="868"/>
    </location>
</feature>
<evidence type="ECO:0000256" key="4">
    <source>
        <dbReference type="ARBA" id="ARBA00022821"/>
    </source>
</evidence>
<evidence type="ECO:0000259" key="8">
    <source>
        <dbReference type="Pfam" id="PF00931"/>
    </source>
</evidence>
<keyword evidence="4" id="KW-0611">Plant defense</keyword>
<dbReference type="Gene3D" id="1.10.8.430">
    <property type="entry name" value="Helical domain of apoptotic protease-activating factors"/>
    <property type="match status" value="1"/>
</dbReference>
<feature type="domain" description="Disease resistance R13L4/SHOC-2-like LRR" evidence="10">
    <location>
        <begin position="592"/>
        <end position="689"/>
    </location>
</feature>
<feature type="region of interest" description="Disordered" evidence="7">
    <location>
        <begin position="1413"/>
        <end position="1511"/>
    </location>
</feature>
<evidence type="ECO:0000256" key="5">
    <source>
        <dbReference type="ARBA" id="ARBA00022840"/>
    </source>
</evidence>
<organism evidence="11 12">
    <name type="scientific">Rosa chinensis</name>
    <name type="common">China rose</name>
    <dbReference type="NCBI Taxonomy" id="74649"/>
    <lineage>
        <taxon>Eukaryota</taxon>
        <taxon>Viridiplantae</taxon>
        <taxon>Streptophyta</taxon>
        <taxon>Embryophyta</taxon>
        <taxon>Tracheophyta</taxon>
        <taxon>Spermatophyta</taxon>
        <taxon>Magnoliopsida</taxon>
        <taxon>eudicotyledons</taxon>
        <taxon>Gunneridae</taxon>
        <taxon>Pentapetalae</taxon>
        <taxon>rosids</taxon>
        <taxon>fabids</taxon>
        <taxon>Rosales</taxon>
        <taxon>Rosaceae</taxon>
        <taxon>Rosoideae</taxon>
        <taxon>Rosoideae incertae sedis</taxon>
        <taxon>Rosa</taxon>
    </lineage>
</organism>
<keyword evidence="3" id="KW-0547">Nucleotide-binding</keyword>
<dbReference type="GO" id="GO:0006952">
    <property type="term" value="P:defense response"/>
    <property type="evidence" value="ECO:0007669"/>
    <property type="project" value="UniProtKB-KW"/>
</dbReference>
<proteinExistence type="inferred from homology"/>
<evidence type="ECO:0000256" key="3">
    <source>
        <dbReference type="ARBA" id="ARBA00022741"/>
    </source>
</evidence>
<comment type="similarity">
    <text evidence="1">Belongs to the disease resistance NB-LRR family.</text>
</comment>
<dbReference type="InterPro" id="IPR027417">
    <property type="entry name" value="P-loop_NTPase"/>
</dbReference>
<name>A0A2P6QS23_ROSCH</name>
<dbReference type="InterPro" id="IPR055414">
    <property type="entry name" value="LRR_R13L4/SHOC2-like"/>
</dbReference>
<feature type="coiled-coil region" evidence="6">
    <location>
        <begin position="1605"/>
        <end position="1632"/>
    </location>
</feature>
<dbReference type="SUPFAM" id="SSF52058">
    <property type="entry name" value="L domain-like"/>
    <property type="match status" value="2"/>
</dbReference>
<feature type="coiled-coil region" evidence="6">
    <location>
        <begin position="34"/>
        <end position="82"/>
    </location>
</feature>
<feature type="compositionally biased region" description="Low complexity" evidence="7">
    <location>
        <begin position="1460"/>
        <end position="1469"/>
    </location>
</feature>
<dbReference type="Pfam" id="PF00931">
    <property type="entry name" value="NB-ARC"/>
    <property type="match status" value="1"/>
</dbReference>
<evidence type="ECO:0000256" key="1">
    <source>
        <dbReference type="ARBA" id="ARBA00008894"/>
    </source>
</evidence>
<dbReference type="PANTHER" id="PTHR33463:SF198">
    <property type="entry name" value="RPP4C3"/>
    <property type="match status" value="1"/>
</dbReference>
<dbReference type="InterPro" id="IPR050905">
    <property type="entry name" value="Plant_NBS-LRR"/>
</dbReference>
<evidence type="ECO:0000256" key="7">
    <source>
        <dbReference type="SAM" id="MobiDB-lite"/>
    </source>
</evidence>
<keyword evidence="6" id="KW-0175">Coiled coil</keyword>
<dbReference type="InterPro" id="IPR042197">
    <property type="entry name" value="Apaf_helical"/>
</dbReference>
<keyword evidence="12" id="KW-1185">Reference proteome</keyword>
<gene>
    <name evidence="11" type="ORF">RchiOBHm_Chr4g0397551</name>
</gene>
<dbReference type="PANTHER" id="PTHR33463">
    <property type="entry name" value="NB-ARC DOMAIN-CONTAINING PROTEIN-RELATED"/>
    <property type="match status" value="1"/>
</dbReference>
<evidence type="ECO:0000313" key="11">
    <source>
        <dbReference type="EMBL" id="PRQ36982.1"/>
    </source>
</evidence>
<evidence type="ECO:0000259" key="10">
    <source>
        <dbReference type="Pfam" id="PF23598"/>
    </source>
</evidence>
<keyword evidence="5" id="KW-0067">ATP-binding</keyword>
<dbReference type="Gene3D" id="3.40.50.300">
    <property type="entry name" value="P-loop containing nucleotide triphosphate hydrolases"/>
    <property type="match status" value="1"/>
</dbReference>
<dbReference type="Proteomes" id="UP000238479">
    <property type="component" value="Chromosome 4"/>
</dbReference>
<keyword evidence="2" id="KW-0677">Repeat</keyword>
<evidence type="ECO:0000259" key="9">
    <source>
        <dbReference type="Pfam" id="PF23247"/>
    </source>
</evidence>
<dbReference type="PRINTS" id="PR00364">
    <property type="entry name" value="DISEASERSIST"/>
</dbReference>
<dbReference type="SUPFAM" id="SSF52540">
    <property type="entry name" value="P-loop containing nucleoside triphosphate hydrolases"/>
    <property type="match status" value="1"/>
</dbReference>
<dbReference type="InterPro" id="IPR057135">
    <property type="entry name" value="At4g27190-like_LRR"/>
</dbReference>
<evidence type="ECO:0000256" key="6">
    <source>
        <dbReference type="SAM" id="Coils"/>
    </source>
</evidence>
<feature type="domain" description="Disease resistance protein At4g27190-like leucine-rich repeats" evidence="9">
    <location>
        <begin position="1070"/>
        <end position="1197"/>
    </location>
</feature>
<dbReference type="EMBL" id="PDCK01000042">
    <property type="protein sequence ID" value="PRQ36982.1"/>
    <property type="molecule type" value="Genomic_DNA"/>
</dbReference>
<dbReference type="GO" id="GO:0043531">
    <property type="term" value="F:ADP binding"/>
    <property type="evidence" value="ECO:0007669"/>
    <property type="project" value="InterPro"/>
</dbReference>
<protein>
    <submittedName>
        <fullName evidence="11">Putative transcription factor bZIP family</fullName>
    </submittedName>
</protein>
<feature type="domain" description="Disease resistance protein At4g27190-like leucine-rich repeats" evidence="9">
    <location>
        <begin position="884"/>
        <end position="981"/>
    </location>
</feature>
<dbReference type="Gene3D" id="3.80.10.10">
    <property type="entry name" value="Ribonuclease Inhibitor"/>
    <property type="match status" value="3"/>
</dbReference>
<feature type="compositionally biased region" description="Low complexity" evidence="7">
    <location>
        <begin position="1495"/>
        <end position="1508"/>
    </location>
</feature>
<feature type="compositionally biased region" description="Pro residues" evidence="7">
    <location>
        <begin position="1470"/>
        <end position="1480"/>
    </location>
</feature>
<sequence length="1690" mass="189865">MAFLIDGIVGKLLELTIMPVGRQVGYLIYYKWNVKKLEDQLNDLVAVSHSVERKVGEEKRNIREVEDDVNKWLTDVQEIRREAIEILNEEHKEKMKCFCGFCPNLVLRYQLSRKSTKLVPDIAKLYGKKDFNTFAYATTPQDVPTTDYEAFSSRTLVVNQIMDMLRNHPNINMIGVYGLGGVGKTTLIKEIYWKATGDKTLFDDVAMILDVKQNPTIQRIQKEIAEKLGLDLPESETIGGRARRLFSRIKDQKTLVILDDVWEKINLEDVGLSGVATCKILLTSRTREVLSREMHTQKEFQLDLLGEKEAWNLFKKKAGDVIKDPAIKPVATKVAKRCGALPVLVVTVASALKNRSTLCAWKDVLRRLKSFDKEEFIEKTHLALEWSYKQLDDEELKPLFLLCGVYADSSKTIHIIYLLKYGIGLGLFKNLNTMGEAWDALNSLLEKLKDSCLLLDHENSGCVKMHDLVHDVAKRILSRDQNVLIVEGGDELKEWPDNKDFYEKCTMIILEVSNIPKLPEVLQCVELKLFILSAAVHCYLEIPCNLFQEMAKLSVLDLTGLSLPSLPPSLKFLKSLKTLCLDLCTLGDIALIGQLQNLEMLSFQGSKFKELPKEIGQLTRLRLLDLTNCSQLELISPNVISSLKRLEELKMGNSFNRWEVKGAISTGKNNASLSELKKLSKLSALEIHILDANILPTGLFSKALKRYRIYIGDVWDWDDEDANFNTLKIKLTTSNELYQSGVNMLLKRTDELHLNGMEAGNNIAYQLYFDGFQHLKHLHIHNAKFKHIIEGEGVFPNLKRLVVSDLHCLGFLLSSSMARSLVQLSHLEVSRCQTMEEIVSTDESDEKHMSDIFSKLQHLKLKDLPILTRFCPRLCPRSYSGIPSLEISQLKNNNEIEEMDSRENLGNAFFDKKVLFPSLKGLFINGLTKLITLWHSQLSPESFKNLETVDICSCQSLKSVFPSTIVRRLQQLMHLKVVNCGVEEIVANEDGLQTTTHEFVFSKVEYVRFEGLPHLRCFYPRMHASRWPSLEDLMVFGCCKVAFLAQECSSFERDYESTNPTPTSQALFLIKKESFPNLKLVNVQDMDIWDGPAVPVKFFSKLESLQVRNQHSMSAVLEKFLDLKKPSVTSFAASNEKSHSGDINAVEALPNLSTLRLYGLSKLMHQWEDDTQSAGQNIPNLKNLEIENCDSLRNLRSSAISFQNLTNLEVTGCPGLEYLINYSTAKSFMQLTYLRVEDCAGLVEIVGSKEDDDGSGHEIVFSCLKYLELSKLPRLRGFCSGDCIVGFPSLETLSMSKRLKWKIFHNDEHVSSLQITDENVDTDVDADDGETVTKEKVDTNTGAGGEQIDETTRITNKNEDANIDGSEHVQPLETTATDQGVITPVEENLAIIPVGEVTTPVFPVIKSAPVTEVPHTEEVGEQAFSGQNLEPLPEEVKPDVHQTPNAREQPVEEQSDPLEPSAAATGTPTPTIPALPPPSSPKSSGTKQSLREKLQALSAKKAGSSSSLPEEEKAKLKALIATADLKDPHTRQQLLAMLPTLQLSATKWIADLTVQELSKLPLALDKEESLCQELAALKAQGSELDVRSHILLCEGSLAEENIQKVQKQKMVLLALEEQIKKLEARASSIRAEITLGKKRYSGFEASLDQLVEEQQLNQLSVDSTSQELLRTQAESDSLCISIVTYLRQLL</sequence>
<accession>A0A2P6QS23</accession>
<feature type="domain" description="NB-ARC" evidence="8">
    <location>
        <begin position="157"/>
        <end position="319"/>
    </location>
</feature>
<dbReference type="GO" id="GO:0005524">
    <property type="term" value="F:ATP binding"/>
    <property type="evidence" value="ECO:0007669"/>
    <property type="project" value="UniProtKB-KW"/>
</dbReference>
<dbReference type="InterPro" id="IPR032675">
    <property type="entry name" value="LRR_dom_sf"/>
</dbReference>
<dbReference type="InterPro" id="IPR002182">
    <property type="entry name" value="NB-ARC"/>
</dbReference>
<dbReference type="OMA" id="EANIAWN"/>
<evidence type="ECO:0000313" key="12">
    <source>
        <dbReference type="Proteomes" id="UP000238479"/>
    </source>
</evidence>
<comment type="caution">
    <text evidence="11">The sequence shown here is derived from an EMBL/GenBank/DDBJ whole genome shotgun (WGS) entry which is preliminary data.</text>
</comment>
<evidence type="ECO:0000256" key="2">
    <source>
        <dbReference type="ARBA" id="ARBA00022737"/>
    </source>
</evidence>
<reference evidence="11 12" key="1">
    <citation type="journal article" date="2018" name="Nat. Genet.">
        <title>The Rosa genome provides new insights in the design of modern roses.</title>
        <authorList>
            <person name="Bendahmane M."/>
        </authorList>
    </citation>
    <scope>NUCLEOTIDE SEQUENCE [LARGE SCALE GENOMIC DNA]</scope>
    <source>
        <strain evidence="12">cv. Old Blush</strain>
    </source>
</reference>